<dbReference type="AlphaFoldDB" id="A0A9E3H940"/>
<dbReference type="PROSITE" id="PS51186">
    <property type="entry name" value="GNAT"/>
    <property type="match status" value="1"/>
</dbReference>
<dbReference type="EMBL" id="JAHHHW010000086">
    <property type="protein sequence ID" value="MBW4432485.1"/>
    <property type="molecule type" value="Genomic_DNA"/>
</dbReference>
<name>A0A9E3H940_9NOST</name>
<sequence length="184" mass="21304">MLKIETTRLHLRPYTLDDIDEIAVILSNPEVMKYSPRGPIPKDQVKDVTQQILEFFIQHWKLHGFGVWAVVDKATNKLIGHCGLNFLPNSPEVEVLYRLDQAYWYQGIATEATKASLRYGFEEVKLDKIVAITAPEHTASRRVMEKAGLKYEKDAHFYNLDVVYYALTRTAWQPDESSYHLQFS</sequence>
<evidence type="ECO:0000259" key="1">
    <source>
        <dbReference type="PROSITE" id="PS51186"/>
    </source>
</evidence>
<accession>A0A9E3H940</accession>
<proteinExistence type="predicted"/>
<protein>
    <submittedName>
        <fullName evidence="2">GNAT family N-acetyltransferase</fullName>
    </submittedName>
</protein>
<reference evidence="2" key="1">
    <citation type="submission" date="2021-05" db="EMBL/GenBank/DDBJ databases">
        <authorList>
            <person name="Pietrasiak N."/>
            <person name="Ward R."/>
            <person name="Stajich J.E."/>
            <person name="Kurbessoian T."/>
        </authorList>
    </citation>
    <scope>NUCLEOTIDE SEQUENCE</scope>
    <source>
        <strain evidence="2">HA4357-MV3</strain>
    </source>
</reference>
<feature type="domain" description="N-acetyltransferase" evidence="1">
    <location>
        <begin position="9"/>
        <end position="170"/>
    </location>
</feature>
<dbReference type="Pfam" id="PF13302">
    <property type="entry name" value="Acetyltransf_3"/>
    <property type="match status" value="1"/>
</dbReference>
<evidence type="ECO:0000313" key="3">
    <source>
        <dbReference type="Proteomes" id="UP000813215"/>
    </source>
</evidence>
<reference evidence="2" key="2">
    <citation type="journal article" date="2022" name="Microbiol. Resour. Announc.">
        <title>Metagenome Sequencing to Explore Phylogenomics of Terrestrial Cyanobacteria.</title>
        <authorList>
            <person name="Ward R.D."/>
            <person name="Stajich J.E."/>
            <person name="Johansen J.R."/>
            <person name="Huntemann M."/>
            <person name="Clum A."/>
            <person name="Foster B."/>
            <person name="Foster B."/>
            <person name="Roux S."/>
            <person name="Palaniappan K."/>
            <person name="Varghese N."/>
            <person name="Mukherjee S."/>
            <person name="Reddy T.B.K."/>
            <person name="Daum C."/>
            <person name="Copeland A."/>
            <person name="Chen I.A."/>
            <person name="Ivanova N.N."/>
            <person name="Kyrpides N.C."/>
            <person name="Shapiro N."/>
            <person name="Eloe-Fadrosh E.A."/>
            <person name="Pietrasiak N."/>
        </authorList>
    </citation>
    <scope>NUCLEOTIDE SEQUENCE</scope>
    <source>
        <strain evidence="2">HA4357-MV3</strain>
    </source>
</reference>
<dbReference type="PANTHER" id="PTHR43792">
    <property type="entry name" value="GNAT FAMILY, PUTATIVE (AFU_ORTHOLOGUE AFUA_3G00765)-RELATED-RELATED"/>
    <property type="match status" value="1"/>
</dbReference>
<dbReference type="GO" id="GO:0016747">
    <property type="term" value="F:acyltransferase activity, transferring groups other than amino-acyl groups"/>
    <property type="evidence" value="ECO:0007669"/>
    <property type="project" value="InterPro"/>
</dbReference>
<dbReference type="InterPro" id="IPR016181">
    <property type="entry name" value="Acyl_CoA_acyltransferase"/>
</dbReference>
<gene>
    <name evidence="2" type="ORF">KME28_12305</name>
</gene>
<dbReference type="Gene3D" id="3.40.630.30">
    <property type="match status" value="1"/>
</dbReference>
<organism evidence="2 3">
    <name type="scientific">Pelatocladus maniniholoensis HA4357-MV3</name>
    <dbReference type="NCBI Taxonomy" id="1117104"/>
    <lineage>
        <taxon>Bacteria</taxon>
        <taxon>Bacillati</taxon>
        <taxon>Cyanobacteriota</taxon>
        <taxon>Cyanophyceae</taxon>
        <taxon>Nostocales</taxon>
        <taxon>Nostocaceae</taxon>
        <taxon>Pelatocladus</taxon>
    </lineage>
</organism>
<comment type="caution">
    <text evidence="2">The sequence shown here is derived from an EMBL/GenBank/DDBJ whole genome shotgun (WGS) entry which is preliminary data.</text>
</comment>
<dbReference type="Proteomes" id="UP000813215">
    <property type="component" value="Unassembled WGS sequence"/>
</dbReference>
<dbReference type="PANTHER" id="PTHR43792:SF1">
    <property type="entry name" value="N-ACETYLTRANSFERASE DOMAIN-CONTAINING PROTEIN"/>
    <property type="match status" value="1"/>
</dbReference>
<dbReference type="SUPFAM" id="SSF55729">
    <property type="entry name" value="Acyl-CoA N-acyltransferases (Nat)"/>
    <property type="match status" value="1"/>
</dbReference>
<dbReference type="InterPro" id="IPR051531">
    <property type="entry name" value="N-acetyltransferase"/>
</dbReference>
<dbReference type="InterPro" id="IPR000182">
    <property type="entry name" value="GNAT_dom"/>
</dbReference>
<evidence type="ECO:0000313" key="2">
    <source>
        <dbReference type="EMBL" id="MBW4432485.1"/>
    </source>
</evidence>